<reference evidence="16" key="1">
    <citation type="submission" date="2021-12" db="EMBL/GenBank/DDBJ databases">
        <authorList>
            <person name="Rodrigo-Torres L."/>
            <person name="Arahal R. D."/>
            <person name="Lucena T."/>
        </authorList>
    </citation>
    <scope>NUCLEOTIDE SEQUENCE</scope>
    <source>
        <strain evidence="16">CECT 8267</strain>
    </source>
</reference>
<sequence>MSQTKTHSLALGVAALLSPLTVTAQVEQTQLQLEEVIVTATKREENLSDVAMSINTLTDQTLKEAGLTNFNEIGEYVPNLKIQTGNDSRSTSVRIRGIGSIGSNAGIDPSVGMFVDGVYMSRAGMSINDLTDIQRVEVLKGPQGTLYGKNTAAGAISVITKNPTEIVEADLELTAGNYGQQEVRWMANTPVTENTALRLSGYRAVNDGYGDNKTLNEDVNATDKWGVRGKFSWSSETLGEFILAADYAKEDSKCCDLNVITYDGPSSLNATWDGLAAANPGTSIDGIIPEPHEYYGNVAPSNEVLNKGMSLEWSKELKNEITLTWLNAYRQYESTSGYDGDLSPFDAVEMAADVGLDQFTSEFRIASASGEFLEYQAGLFYYQQDMDTDDTFDLHANGAVGDGDPGTQDPLAFFTDGTTNYGYNNHQTTSYSAFGQMTLNLTETVSLTAGLRWNKETKDREGSQISCPFYDIASLGGASNPPGVSCPQKGPYDQLAQDYNDWYTSIGSGLPPVFVDTPPVSGPPSYQNQSRTTTNWTPSINVKWHVTDDAMLYASFSRGYKSGGFNQLRTASDTVGEVIPGFSSISLDTNNPNNEFKDEESTNYELGMKSTWLNRRLAFNTSLYWTDYDEFQAQTFEGGTVLVQNAGSMQAKGVEFDITYLAHQYLTVGLSSAYNRATYGDYKNAPATVQQIVDNGIGYSQDLTGQQIDNAPKWTASSFAQSDFPIFDTSLNGFARLEYNYTSSYYLDTDLDDNLIQDDAGIINARLGIANADDTWGITIWGKNLSDEAVYVMGTDLPVYGGYMGALAPPRTYGTTFRYHYQ</sequence>
<gene>
    <name evidence="16" type="primary">btuB_1</name>
    <name evidence="16" type="ORF">SIN8267_00099</name>
</gene>
<dbReference type="Gene3D" id="2.40.170.20">
    <property type="entry name" value="TonB-dependent receptor, beta-barrel domain"/>
    <property type="match status" value="1"/>
</dbReference>
<organism evidence="16 17">
    <name type="scientific">Sinobacterium norvegicum</name>
    <dbReference type="NCBI Taxonomy" id="1641715"/>
    <lineage>
        <taxon>Bacteria</taxon>
        <taxon>Pseudomonadati</taxon>
        <taxon>Pseudomonadota</taxon>
        <taxon>Gammaproteobacteria</taxon>
        <taxon>Cellvibrionales</taxon>
        <taxon>Spongiibacteraceae</taxon>
        <taxon>Sinobacterium</taxon>
    </lineage>
</organism>
<evidence type="ECO:0000256" key="9">
    <source>
        <dbReference type="ARBA" id="ARBA00023136"/>
    </source>
</evidence>
<dbReference type="InterPro" id="IPR039426">
    <property type="entry name" value="TonB-dep_rcpt-like"/>
</dbReference>
<evidence type="ECO:0000256" key="1">
    <source>
        <dbReference type="ARBA" id="ARBA00004571"/>
    </source>
</evidence>
<dbReference type="PROSITE" id="PS52016">
    <property type="entry name" value="TONB_DEPENDENT_REC_3"/>
    <property type="match status" value="1"/>
</dbReference>
<feature type="signal peptide" evidence="13">
    <location>
        <begin position="1"/>
        <end position="24"/>
    </location>
</feature>
<evidence type="ECO:0000256" key="11">
    <source>
        <dbReference type="PROSITE-ProRule" id="PRU01360"/>
    </source>
</evidence>
<keyword evidence="8 12" id="KW-0798">TonB box</keyword>
<evidence type="ECO:0000259" key="15">
    <source>
        <dbReference type="Pfam" id="PF07715"/>
    </source>
</evidence>
<keyword evidence="17" id="KW-1185">Reference proteome</keyword>
<dbReference type="Pfam" id="PF00593">
    <property type="entry name" value="TonB_dep_Rec_b-barrel"/>
    <property type="match status" value="1"/>
</dbReference>
<evidence type="ECO:0000256" key="5">
    <source>
        <dbReference type="ARBA" id="ARBA00022692"/>
    </source>
</evidence>
<evidence type="ECO:0000256" key="2">
    <source>
        <dbReference type="ARBA" id="ARBA00022448"/>
    </source>
</evidence>
<dbReference type="PANTHER" id="PTHR32552:SF81">
    <property type="entry name" value="TONB-DEPENDENT OUTER MEMBRANE RECEPTOR"/>
    <property type="match status" value="1"/>
</dbReference>
<name>A0ABN8ECP8_9GAMM</name>
<dbReference type="SUPFAM" id="SSF56935">
    <property type="entry name" value="Porins"/>
    <property type="match status" value="1"/>
</dbReference>
<evidence type="ECO:0000256" key="6">
    <source>
        <dbReference type="ARBA" id="ARBA00023004"/>
    </source>
</evidence>
<keyword evidence="6" id="KW-0408">Iron</keyword>
<comment type="subcellular location">
    <subcellularLocation>
        <location evidence="1 11">Cell outer membrane</location>
        <topology evidence="1 11">Multi-pass membrane protein</topology>
    </subcellularLocation>
</comment>
<evidence type="ECO:0000256" key="3">
    <source>
        <dbReference type="ARBA" id="ARBA00022452"/>
    </source>
</evidence>
<evidence type="ECO:0000256" key="4">
    <source>
        <dbReference type="ARBA" id="ARBA00022496"/>
    </source>
</evidence>
<dbReference type="InterPro" id="IPR000531">
    <property type="entry name" value="Beta-barrel_TonB"/>
</dbReference>
<protein>
    <submittedName>
        <fullName evidence="16">Vitamin B12 transporter BtuB</fullName>
    </submittedName>
</protein>
<evidence type="ECO:0000256" key="8">
    <source>
        <dbReference type="ARBA" id="ARBA00023077"/>
    </source>
</evidence>
<evidence type="ECO:0000256" key="7">
    <source>
        <dbReference type="ARBA" id="ARBA00023065"/>
    </source>
</evidence>
<keyword evidence="4" id="KW-0410">Iron transport</keyword>
<keyword evidence="10 11" id="KW-0998">Cell outer membrane</keyword>
<dbReference type="EMBL" id="CAKLPX010000001">
    <property type="protein sequence ID" value="CAH0990016.1"/>
    <property type="molecule type" value="Genomic_DNA"/>
</dbReference>
<dbReference type="Pfam" id="PF07715">
    <property type="entry name" value="Plug"/>
    <property type="match status" value="1"/>
</dbReference>
<keyword evidence="2 11" id="KW-0813">Transport</keyword>
<feature type="domain" description="TonB-dependent receptor plug" evidence="15">
    <location>
        <begin position="47"/>
        <end position="155"/>
    </location>
</feature>
<comment type="caution">
    <text evidence="16">The sequence shown here is derived from an EMBL/GenBank/DDBJ whole genome shotgun (WGS) entry which is preliminary data.</text>
</comment>
<accession>A0ABN8ECP8</accession>
<evidence type="ECO:0000256" key="10">
    <source>
        <dbReference type="ARBA" id="ARBA00023237"/>
    </source>
</evidence>
<dbReference type="InterPro" id="IPR036942">
    <property type="entry name" value="Beta-barrel_TonB_sf"/>
</dbReference>
<evidence type="ECO:0000313" key="16">
    <source>
        <dbReference type="EMBL" id="CAH0990016.1"/>
    </source>
</evidence>
<feature type="domain" description="TonB-dependent receptor-like beta-barrel" evidence="14">
    <location>
        <begin position="261"/>
        <end position="785"/>
    </location>
</feature>
<evidence type="ECO:0000256" key="12">
    <source>
        <dbReference type="RuleBase" id="RU003357"/>
    </source>
</evidence>
<dbReference type="RefSeq" id="WP_237442715.1">
    <property type="nucleotide sequence ID" value="NZ_CAKLPX010000001.1"/>
</dbReference>
<proteinExistence type="inferred from homology"/>
<comment type="similarity">
    <text evidence="11 12">Belongs to the TonB-dependent receptor family.</text>
</comment>
<evidence type="ECO:0000313" key="17">
    <source>
        <dbReference type="Proteomes" id="UP000838100"/>
    </source>
</evidence>
<evidence type="ECO:0000256" key="13">
    <source>
        <dbReference type="SAM" id="SignalP"/>
    </source>
</evidence>
<feature type="chain" id="PRO_5046494605" evidence="13">
    <location>
        <begin position="25"/>
        <end position="822"/>
    </location>
</feature>
<dbReference type="PANTHER" id="PTHR32552">
    <property type="entry name" value="FERRICHROME IRON RECEPTOR-RELATED"/>
    <property type="match status" value="1"/>
</dbReference>
<evidence type="ECO:0000259" key="14">
    <source>
        <dbReference type="Pfam" id="PF00593"/>
    </source>
</evidence>
<keyword evidence="3 11" id="KW-1134">Transmembrane beta strand</keyword>
<dbReference type="InterPro" id="IPR012910">
    <property type="entry name" value="Plug_dom"/>
</dbReference>
<keyword evidence="13" id="KW-0732">Signal</keyword>
<dbReference type="Proteomes" id="UP000838100">
    <property type="component" value="Unassembled WGS sequence"/>
</dbReference>
<keyword evidence="7" id="KW-0406">Ion transport</keyword>
<keyword evidence="5 11" id="KW-0812">Transmembrane</keyword>
<keyword evidence="9 11" id="KW-0472">Membrane</keyword>